<dbReference type="Proteomes" id="UP000239549">
    <property type="component" value="Unassembled WGS sequence"/>
</dbReference>
<organism evidence="2 3">
    <name type="scientific">Desulfocucumis palustris</name>
    <dbReference type="NCBI Taxonomy" id="1898651"/>
    <lineage>
        <taxon>Bacteria</taxon>
        <taxon>Bacillati</taxon>
        <taxon>Bacillota</taxon>
        <taxon>Clostridia</taxon>
        <taxon>Eubacteriales</taxon>
        <taxon>Desulfocucumaceae</taxon>
        <taxon>Desulfocucumis</taxon>
    </lineage>
</organism>
<dbReference type="Pfam" id="PF03483">
    <property type="entry name" value="B3_4"/>
    <property type="match status" value="1"/>
</dbReference>
<comment type="caution">
    <text evidence="2">The sequence shown here is derived from an EMBL/GenBank/DDBJ whole genome shotgun (WGS) entry which is preliminary data.</text>
</comment>
<gene>
    <name evidence="2" type="ORF">DCCM_4428</name>
</gene>
<keyword evidence="3" id="KW-1185">Reference proteome</keyword>
<dbReference type="InterPro" id="IPR020825">
    <property type="entry name" value="Phe-tRNA_synthase-like_B3/B4"/>
</dbReference>
<dbReference type="InterPro" id="IPR005146">
    <property type="entry name" value="B3/B4_tRNA-bd"/>
</dbReference>
<name>A0A2L2XGH9_9FIRM</name>
<dbReference type="PANTHER" id="PTHR39209:SF2">
    <property type="entry name" value="CYTOPLASMIC PROTEIN"/>
    <property type="match status" value="1"/>
</dbReference>
<evidence type="ECO:0000259" key="1">
    <source>
        <dbReference type="SMART" id="SM00873"/>
    </source>
</evidence>
<dbReference type="SMART" id="SM00873">
    <property type="entry name" value="B3_4"/>
    <property type="match status" value="1"/>
</dbReference>
<feature type="domain" description="B3/B4 tRNA-binding" evidence="1">
    <location>
        <begin position="74"/>
        <end position="228"/>
    </location>
</feature>
<reference evidence="3" key="1">
    <citation type="submission" date="2018-02" db="EMBL/GenBank/DDBJ databases">
        <title>Genome sequence of Desulfocucumis palustris strain NAW-5.</title>
        <authorList>
            <person name="Watanabe M."/>
            <person name="Kojima H."/>
            <person name="Fukui M."/>
        </authorList>
    </citation>
    <scope>NUCLEOTIDE SEQUENCE [LARGE SCALE GENOMIC DNA]</scope>
    <source>
        <strain evidence="3">NAW-5</strain>
    </source>
</reference>
<sequence>MPHDRMDREVNIVKFIIDKEVFRVLPTVCFGGVAAGGLDNTGKSAEILELLKEATSFARSKFQGGNLKEHPDLVCYRNAFIKIGFNPNKFLSSVEALTSRVLKGGELPDINDAVNLVNAISLKYTLPMGAHDLNSIEGDISVRYSREGEYFTPFGAGVAEEVPGGDLVYADAVDIRTRRWIWRQSDRGKVTAASSKIFFPIDGFTDRNLESVKAAREELANCIEKYFGVQPVKFYLDVDNPETETEIEI</sequence>
<dbReference type="GO" id="GO:0004826">
    <property type="term" value="F:phenylalanine-tRNA ligase activity"/>
    <property type="evidence" value="ECO:0007669"/>
    <property type="project" value="InterPro"/>
</dbReference>
<dbReference type="GO" id="GO:0003723">
    <property type="term" value="F:RNA binding"/>
    <property type="evidence" value="ECO:0007669"/>
    <property type="project" value="InterPro"/>
</dbReference>
<evidence type="ECO:0000313" key="2">
    <source>
        <dbReference type="EMBL" id="GBF35305.1"/>
    </source>
</evidence>
<dbReference type="SUPFAM" id="SSF56037">
    <property type="entry name" value="PheT/TilS domain"/>
    <property type="match status" value="1"/>
</dbReference>
<dbReference type="Gene3D" id="3.50.40.10">
    <property type="entry name" value="Phenylalanyl-trna Synthetase, Chain B, domain 3"/>
    <property type="match status" value="1"/>
</dbReference>
<accession>A0A2L2XGH9</accession>
<evidence type="ECO:0000313" key="3">
    <source>
        <dbReference type="Proteomes" id="UP000239549"/>
    </source>
</evidence>
<dbReference type="EMBL" id="BFAV01000157">
    <property type="protein sequence ID" value="GBF35305.1"/>
    <property type="molecule type" value="Genomic_DNA"/>
</dbReference>
<protein>
    <recommendedName>
        <fullName evidence="1">B3/B4 tRNA-binding domain-containing protein</fullName>
    </recommendedName>
</protein>
<dbReference type="AlphaFoldDB" id="A0A2L2XGH9"/>
<proteinExistence type="predicted"/>
<dbReference type="PANTHER" id="PTHR39209">
    <property type="match status" value="1"/>
</dbReference>